<protein>
    <submittedName>
        <fullName evidence="2">Uncharacterized protein</fullName>
    </submittedName>
</protein>
<dbReference type="Proteomes" id="UP000029736">
    <property type="component" value="Unassembled WGS sequence"/>
</dbReference>
<comment type="caution">
    <text evidence="2">The sequence shown here is derived from an EMBL/GenBank/DDBJ whole genome shotgun (WGS) entry which is preliminary data.</text>
</comment>
<evidence type="ECO:0000256" key="1">
    <source>
        <dbReference type="SAM" id="MobiDB-lite"/>
    </source>
</evidence>
<feature type="region of interest" description="Disordered" evidence="1">
    <location>
        <begin position="100"/>
        <end position="137"/>
    </location>
</feature>
<organism evidence="2 3">
    <name type="scientific">Phaeodactylibacter xiamenensis</name>
    <dbReference type="NCBI Taxonomy" id="1524460"/>
    <lineage>
        <taxon>Bacteria</taxon>
        <taxon>Pseudomonadati</taxon>
        <taxon>Bacteroidota</taxon>
        <taxon>Saprospiria</taxon>
        <taxon>Saprospirales</taxon>
        <taxon>Haliscomenobacteraceae</taxon>
        <taxon>Phaeodactylibacter</taxon>
    </lineage>
</organism>
<gene>
    <name evidence="2" type="ORF">IX84_24605</name>
</gene>
<keyword evidence="3" id="KW-1185">Reference proteome</keyword>
<dbReference type="STRING" id="1524460.IX84_24605"/>
<accession>A0A098S0I3</accession>
<dbReference type="EMBL" id="JPOS01000083">
    <property type="protein sequence ID" value="KGE85819.1"/>
    <property type="molecule type" value="Genomic_DNA"/>
</dbReference>
<name>A0A098S0I3_9BACT</name>
<sequence>MQCDILPKGGEDPRLSLFNLRADQSYRVWVSITRDIQELTVHVVRIGDNETVRTKTVRNGGEGSILINGLSGDYAIGLEPLEYSAQVMSGFFSLVVTHRPNQDRQSDNQTTSETDNPQNASTSANNQLSPVSGNTSPVSTDCAFSNIEGMKFKTSTATTVRSDNRKSQRRVKSKVEFDSRLRKIEQKIKGGNNVVYSIRSKGCEPGGVFRFEAEDGRMNAVTVFLNLNTRTFTILPKGSQNRINYNIENEKYQN</sequence>
<dbReference type="AlphaFoldDB" id="A0A098S0I3"/>
<proteinExistence type="predicted"/>
<evidence type="ECO:0000313" key="3">
    <source>
        <dbReference type="Proteomes" id="UP000029736"/>
    </source>
</evidence>
<reference evidence="2 3" key="1">
    <citation type="journal article" date="2014" name="Int. J. Syst. Evol. Microbiol.">
        <title>Phaeodactylibacter xiamenensis gen. nov., sp. nov., a member of the family Saprospiraceae isolated from the marine alga Phaeodactylum tricornutum.</title>
        <authorList>
            <person name="Chen Z.Jr."/>
            <person name="Lei X."/>
            <person name="Lai Q."/>
            <person name="Li Y."/>
            <person name="Zhang B."/>
            <person name="Zhang J."/>
            <person name="Zhang H."/>
            <person name="Yang L."/>
            <person name="Zheng W."/>
            <person name="Tian Y."/>
            <person name="Yu Z."/>
            <person name="Xu H.Jr."/>
            <person name="Zheng T."/>
        </authorList>
    </citation>
    <scope>NUCLEOTIDE SEQUENCE [LARGE SCALE GENOMIC DNA]</scope>
    <source>
        <strain evidence="2 3">KD52</strain>
    </source>
</reference>
<evidence type="ECO:0000313" key="2">
    <source>
        <dbReference type="EMBL" id="KGE85819.1"/>
    </source>
</evidence>
<feature type="compositionally biased region" description="Polar residues" evidence="1">
    <location>
        <begin position="107"/>
        <end position="137"/>
    </location>
</feature>